<dbReference type="PANTHER" id="PTHR45737">
    <property type="entry name" value="VON WILLEBRAND FACTOR A DOMAIN-CONTAINING PROTEIN 5A"/>
    <property type="match status" value="1"/>
</dbReference>
<sequence>MQIFICGLSSVGNHNKYLPLVDIKAHTEILALNSRTKLTQTFINPSNDTIPELQYTFPLYDGVSVVSFNCQIGDRFIKGQVKERFQARTEFNDAVGQGKAAALLEQLPDASDVFTSSVGNAPPGSTILVEITFIGELKHDAEIDGTRFTIPTKIMPRYGHYPVELYTGAHAQKATGGGLQVTVDIIMPDQKPIQQIQSPSHPIAVSIGTTSIAPNATPTMSKASATLSLGTAELDKDFVIHVLAKDTGDPSAILETHPSIPNQRALMTTLVPRFQLPPEKPEIIFVCDRSGSMHGTAMSLARSALNVFLKSLPVGVKFNICSFGSNYSFLWDKSQIYSQNTLDQAINYVKEMEANMGGTEMFPCIKATVEKRSQDMPLEIMLLTDGEIWNQDQLFSYLNKEVMESKMPIRVFTLGVGNGVSHALIEGVAKAGNGFSQTVGEGEMMDKKVVRMLKGALSPHFTNYTLEVKYGDATEENSGKVDEDDEGFEMVERVTDSLEVKLNITKEKKPISLFDKSIDLDKTPSDGDEDLPQLAPPKLLQAPHVIPPLYAFNRTTVYLLMGPGSNPRTPKSVILRGESWRGPLELEIPIQVLDTPGETIHQMAAKKAIAELEQGRGWVTQAKDDKGTLIKAKFGGAVFERLVEKEAVRLGIQFQIQSEWCSFVGVENTPQSEAANNNSNRNWDIFSPPACRDIDQNLIQARGVGSGLGHFQSFGYSANGSVGLAYPRLRGGALPMAYTAPMAQAQQQAQQPQISYRGSDFVTGFGAAACQPPPPPPAPGSGMTFGSAPTTFGSFGSAPATFGSGFGSASIAFGATTSAASGVPPTTFDAAPAAFGSASTAFGASPITFGAAPTAFGSASTTFGKGFGAAKTIVTTTSFSPVAATAENHLETLLSLQTFEGSWEWKPELFSCLGLKPDDVSQNLIAKGIRDNSSSLLATFVATALSIKFFEKKLGKEKDVWDLVVQKARSWIESHIGETHTEELLNNVDELIDTLNNIHLNNKSQWASYGHRNHLMIILHDDKSKFRKILDHPRLLKSGVDTIPEVCLYNVLGDPSHFSRYDLPPEEPSKHRINRQSETLKTEQSLYDTNSNFEFCSQYKCSFHSQNHFPHLFMMLVYNDHYFMHHGFKIIKHFANES</sequence>
<organism evidence="3 4">
    <name type="scientific">Lobosporangium transversale</name>
    <dbReference type="NCBI Taxonomy" id="64571"/>
    <lineage>
        <taxon>Eukaryota</taxon>
        <taxon>Fungi</taxon>
        <taxon>Fungi incertae sedis</taxon>
        <taxon>Mucoromycota</taxon>
        <taxon>Mortierellomycotina</taxon>
        <taxon>Mortierellomycetes</taxon>
        <taxon>Mortierellales</taxon>
        <taxon>Mortierellaceae</taxon>
        <taxon>Lobosporangium</taxon>
    </lineage>
</organism>
<dbReference type="OrthoDB" id="1729737at2759"/>
<comment type="caution">
    <text evidence="3">The sequence shown here is derived from an EMBL/GenBank/DDBJ whole genome shotgun (WGS) entry which is preliminary data.</text>
</comment>
<protein>
    <submittedName>
        <fullName evidence="3">von Willebrand factor type A domain-domain-containing protein</fullName>
    </submittedName>
</protein>
<evidence type="ECO:0000313" key="4">
    <source>
        <dbReference type="Proteomes" id="UP000193648"/>
    </source>
</evidence>
<evidence type="ECO:0000313" key="3">
    <source>
        <dbReference type="EMBL" id="ORZ27399.1"/>
    </source>
</evidence>
<dbReference type="Pfam" id="PF13768">
    <property type="entry name" value="VWA_3"/>
    <property type="match status" value="1"/>
</dbReference>
<dbReference type="SUPFAM" id="SSF53300">
    <property type="entry name" value="vWA-like"/>
    <property type="match status" value="1"/>
</dbReference>
<dbReference type="InterPro" id="IPR002035">
    <property type="entry name" value="VWF_A"/>
</dbReference>
<dbReference type="PROSITE" id="PS51468">
    <property type="entry name" value="VIT"/>
    <property type="match status" value="1"/>
</dbReference>
<feature type="domain" description="VWFA" evidence="1">
    <location>
        <begin position="282"/>
        <end position="453"/>
    </location>
</feature>
<dbReference type="Gene3D" id="3.40.50.410">
    <property type="entry name" value="von Willebrand factor, type A domain"/>
    <property type="match status" value="1"/>
</dbReference>
<dbReference type="RefSeq" id="XP_021885126.1">
    <property type="nucleotide sequence ID" value="XM_022027507.1"/>
</dbReference>
<proteinExistence type="predicted"/>
<dbReference type="Pfam" id="PF08487">
    <property type="entry name" value="VIT"/>
    <property type="match status" value="1"/>
</dbReference>
<reference evidence="3 4" key="1">
    <citation type="submission" date="2016-07" db="EMBL/GenBank/DDBJ databases">
        <title>Pervasive Adenine N6-methylation of Active Genes in Fungi.</title>
        <authorList>
            <consortium name="DOE Joint Genome Institute"/>
            <person name="Mondo S.J."/>
            <person name="Dannebaum R.O."/>
            <person name="Kuo R.C."/>
            <person name="Labutti K."/>
            <person name="Haridas S."/>
            <person name="Kuo A."/>
            <person name="Salamov A."/>
            <person name="Ahrendt S.R."/>
            <person name="Lipzen A."/>
            <person name="Sullivan W."/>
            <person name="Andreopoulos W.B."/>
            <person name="Clum A."/>
            <person name="Lindquist E."/>
            <person name="Daum C."/>
            <person name="Ramamoorthy G.K."/>
            <person name="Gryganskyi A."/>
            <person name="Culley D."/>
            <person name="Magnuson J.K."/>
            <person name="James T.Y."/>
            <person name="O'Malley M.A."/>
            <person name="Stajich J.E."/>
            <person name="Spatafora J.W."/>
            <person name="Visel A."/>
            <person name="Grigoriev I.V."/>
        </authorList>
    </citation>
    <scope>NUCLEOTIDE SEQUENCE [LARGE SCALE GENOMIC DNA]</scope>
    <source>
        <strain evidence="3 4">NRRL 3116</strain>
    </source>
</reference>
<dbReference type="InterPro" id="IPR036465">
    <property type="entry name" value="vWFA_dom_sf"/>
</dbReference>
<feature type="domain" description="VIT" evidence="2">
    <location>
        <begin position="4"/>
        <end position="135"/>
    </location>
</feature>
<dbReference type="STRING" id="64571.A0A1Y2GYN0"/>
<dbReference type="PANTHER" id="PTHR45737:SF6">
    <property type="entry name" value="VON WILLEBRAND FACTOR A DOMAIN-CONTAINING PROTEIN 5A"/>
    <property type="match status" value="1"/>
</dbReference>
<dbReference type="GeneID" id="33569350"/>
<dbReference type="SMART" id="SM00327">
    <property type="entry name" value="VWA"/>
    <property type="match status" value="1"/>
</dbReference>
<dbReference type="AlphaFoldDB" id="A0A1Y2GYN0"/>
<dbReference type="InParanoid" id="A0A1Y2GYN0"/>
<name>A0A1Y2GYN0_9FUNG</name>
<gene>
    <name evidence="3" type="ORF">BCR41DRAFT_383833</name>
</gene>
<dbReference type="EMBL" id="MCFF01000004">
    <property type="protein sequence ID" value="ORZ27399.1"/>
    <property type="molecule type" value="Genomic_DNA"/>
</dbReference>
<dbReference type="Proteomes" id="UP000193648">
    <property type="component" value="Unassembled WGS sequence"/>
</dbReference>
<dbReference type="PROSITE" id="PS50234">
    <property type="entry name" value="VWFA"/>
    <property type="match status" value="1"/>
</dbReference>
<evidence type="ECO:0000259" key="2">
    <source>
        <dbReference type="PROSITE" id="PS51468"/>
    </source>
</evidence>
<dbReference type="SMART" id="SM00609">
    <property type="entry name" value="VIT"/>
    <property type="match status" value="1"/>
</dbReference>
<dbReference type="InterPro" id="IPR013694">
    <property type="entry name" value="VIT"/>
</dbReference>
<accession>A0A1Y2GYN0</accession>
<keyword evidence="4" id="KW-1185">Reference proteome</keyword>
<evidence type="ECO:0000259" key="1">
    <source>
        <dbReference type="PROSITE" id="PS50234"/>
    </source>
</evidence>